<feature type="signal peptide" evidence="2">
    <location>
        <begin position="1"/>
        <end position="28"/>
    </location>
</feature>
<gene>
    <name evidence="3" type="ORF">SAY86_008817</name>
</gene>
<dbReference type="SUPFAM" id="SSF55136">
    <property type="entry name" value="Probable bacterial effector-binding domain"/>
    <property type="match status" value="1"/>
</dbReference>
<evidence type="ECO:0000313" key="3">
    <source>
        <dbReference type="EMBL" id="KAK4763049.1"/>
    </source>
</evidence>
<dbReference type="Proteomes" id="UP001346149">
    <property type="component" value="Unassembled WGS sequence"/>
</dbReference>
<keyword evidence="2" id="KW-0732">Signal</keyword>
<dbReference type="AlphaFoldDB" id="A0AAN7KDJ4"/>
<comment type="similarity">
    <text evidence="1">Belongs to the HEBP family.</text>
</comment>
<reference evidence="3 4" key="1">
    <citation type="journal article" date="2023" name="Hortic Res">
        <title>Pangenome of water caltrop reveals structural variations and asymmetric subgenome divergence after allopolyploidization.</title>
        <authorList>
            <person name="Zhang X."/>
            <person name="Chen Y."/>
            <person name="Wang L."/>
            <person name="Yuan Y."/>
            <person name="Fang M."/>
            <person name="Shi L."/>
            <person name="Lu R."/>
            <person name="Comes H.P."/>
            <person name="Ma Y."/>
            <person name="Chen Y."/>
            <person name="Huang G."/>
            <person name="Zhou Y."/>
            <person name="Zheng Z."/>
            <person name="Qiu Y."/>
        </authorList>
    </citation>
    <scope>NUCLEOTIDE SEQUENCE [LARGE SCALE GENOMIC DNA]</scope>
    <source>
        <strain evidence="3">F231</strain>
    </source>
</reference>
<dbReference type="Pfam" id="PF04832">
    <property type="entry name" value="SOUL"/>
    <property type="match status" value="1"/>
</dbReference>
<dbReference type="FunFam" id="3.20.80.10:FF:000002">
    <property type="entry name" value="Heme-binding protein 2"/>
    <property type="match status" value="1"/>
</dbReference>
<accession>A0AAN7KDJ4</accession>
<dbReference type="PANTHER" id="PTHR11220">
    <property type="entry name" value="HEME-BINDING PROTEIN-RELATED"/>
    <property type="match status" value="1"/>
</dbReference>
<dbReference type="PANTHER" id="PTHR11220:SF59">
    <property type="entry name" value="HEME-BINDING PROTEIN 2-LIKE"/>
    <property type="match status" value="1"/>
</dbReference>
<comment type="caution">
    <text evidence="3">The sequence shown here is derived from an EMBL/GenBank/DDBJ whole genome shotgun (WGS) entry which is preliminary data.</text>
</comment>
<dbReference type="InterPro" id="IPR011256">
    <property type="entry name" value="Reg_factor_effector_dom_sf"/>
</dbReference>
<evidence type="ECO:0000313" key="4">
    <source>
        <dbReference type="Proteomes" id="UP001346149"/>
    </source>
</evidence>
<dbReference type="Gene3D" id="3.20.80.10">
    <property type="entry name" value="Regulatory factor, effector binding domain"/>
    <property type="match status" value="1"/>
</dbReference>
<organism evidence="3 4">
    <name type="scientific">Trapa natans</name>
    <name type="common">Water chestnut</name>
    <dbReference type="NCBI Taxonomy" id="22666"/>
    <lineage>
        <taxon>Eukaryota</taxon>
        <taxon>Viridiplantae</taxon>
        <taxon>Streptophyta</taxon>
        <taxon>Embryophyta</taxon>
        <taxon>Tracheophyta</taxon>
        <taxon>Spermatophyta</taxon>
        <taxon>Magnoliopsida</taxon>
        <taxon>eudicotyledons</taxon>
        <taxon>Gunneridae</taxon>
        <taxon>Pentapetalae</taxon>
        <taxon>rosids</taxon>
        <taxon>malvids</taxon>
        <taxon>Myrtales</taxon>
        <taxon>Lythraceae</taxon>
        <taxon>Trapa</taxon>
    </lineage>
</organism>
<name>A0AAN7KDJ4_TRANT</name>
<evidence type="ECO:0008006" key="5">
    <source>
        <dbReference type="Google" id="ProtNLM"/>
    </source>
</evidence>
<evidence type="ECO:0000256" key="1">
    <source>
        <dbReference type="ARBA" id="ARBA00009817"/>
    </source>
</evidence>
<sequence>MMGSGRRALGLLLAFSLAVALGLGSAAATPVYRIPDNCKRLECPSYTVVHSQADFEIRRYQSVLWMSTPPLNSTSYTDATGRGFSMLFSYIQGKNSKGAVIEMTAPVMVDVEPSTGPFCNSSFAVHLYMPKQYQQGKPPLSSEVIPTRLPVHRYAAVRRFGGFMNDSNIAPQVSLLRTSLKGSPWQASLAKTRGDGYTLAGYNSPFEYKNRVNEVLLWFD</sequence>
<proteinExistence type="inferred from homology"/>
<evidence type="ECO:0000256" key="2">
    <source>
        <dbReference type="SAM" id="SignalP"/>
    </source>
</evidence>
<dbReference type="InterPro" id="IPR006917">
    <property type="entry name" value="SOUL_heme-bd"/>
</dbReference>
<protein>
    <recommendedName>
        <fullName evidence="5">Heme-binding protein 2</fullName>
    </recommendedName>
</protein>
<feature type="chain" id="PRO_5042859001" description="Heme-binding protein 2" evidence="2">
    <location>
        <begin position="29"/>
        <end position="220"/>
    </location>
</feature>
<dbReference type="EMBL" id="JAXQNO010000024">
    <property type="protein sequence ID" value="KAK4763049.1"/>
    <property type="molecule type" value="Genomic_DNA"/>
</dbReference>
<keyword evidence="4" id="KW-1185">Reference proteome</keyword>